<dbReference type="GO" id="GO:0004602">
    <property type="term" value="F:glutathione peroxidase activity"/>
    <property type="evidence" value="ECO:0007669"/>
    <property type="project" value="TreeGrafter"/>
</dbReference>
<dbReference type="InterPro" id="IPR036249">
    <property type="entry name" value="Thioredoxin-like_sf"/>
</dbReference>
<dbReference type="Gene3D" id="3.40.30.10">
    <property type="entry name" value="Glutaredoxin"/>
    <property type="match status" value="1"/>
</dbReference>
<keyword evidence="1" id="KW-0808">Transferase</keyword>
<dbReference type="AlphaFoldDB" id="A0A3N4LU94"/>
<evidence type="ECO:0000256" key="2">
    <source>
        <dbReference type="PIRSR" id="PIRSR006386-1"/>
    </source>
</evidence>
<dbReference type="SUPFAM" id="SSF52833">
    <property type="entry name" value="Thioredoxin-like"/>
    <property type="match status" value="1"/>
</dbReference>
<dbReference type="EC" id="2.5.1.18" evidence="1"/>
<comment type="similarity">
    <text evidence="1">Belongs to the GST superfamily. Kappa family.</text>
</comment>
<sequence>MSGPQHQITLYFDLVSSFSFLCFATLLTHPLFTQKNVVVTFIPVSIGVIIRQSGNSPPIIPGRKSAKQDYLVRDFARRARVLGVPVLKGLPKGFPGGFDSKPLLRILLVLQQDFGEEVYVGAIEKFYKALWQDGVDFTAPTISKTLLSSLNLPGNPELNSIIEKAESEEITELLNRNTQEVLGQGGFGLPWIKAHPLLVGLIIAVNTKGETDTWWGVDQLTQVAGFLELDWPEGAIEKDPKIRHML</sequence>
<gene>
    <name evidence="5" type="ORF">L211DRAFT_866397</name>
</gene>
<feature type="active site" description="Nucleophile" evidence="2">
    <location>
        <position position="16"/>
    </location>
</feature>
<dbReference type="GO" id="GO:0005777">
    <property type="term" value="C:peroxisome"/>
    <property type="evidence" value="ECO:0007669"/>
    <property type="project" value="TreeGrafter"/>
</dbReference>
<dbReference type="Pfam" id="PF01323">
    <property type="entry name" value="DSBA"/>
    <property type="match status" value="1"/>
</dbReference>
<name>A0A3N4LU94_9PEZI</name>
<dbReference type="GO" id="GO:0006749">
    <property type="term" value="P:glutathione metabolic process"/>
    <property type="evidence" value="ECO:0007669"/>
    <property type="project" value="TreeGrafter"/>
</dbReference>
<keyword evidence="6" id="KW-1185">Reference proteome</keyword>
<keyword evidence="3" id="KW-1133">Transmembrane helix</keyword>
<evidence type="ECO:0000313" key="5">
    <source>
        <dbReference type="EMBL" id="RPB26484.1"/>
    </source>
</evidence>
<dbReference type="PIRSF" id="PIRSF006386">
    <property type="entry name" value="HCCAis_GSTk"/>
    <property type="match status" value="1"/>
</dbReference>
<dbReference type="InterPro" id="IPR014440">
    <property type="entry name" value="HCCAis_GSTk"/>
</dbReference>
<proteinExistence type="inferred from homology"/>
<dbReference type="InterPro" id="IPR051924">
    <property type="entry name" value="GST_Kappa/NadH"/>
</dbReference>
<reference evidence="5 6" key="1">
    <citation type="journal article" date="2018" name="Nat. Ecol. Evol.">
        <title>Pezizomycetes genomes reveal the molecular basis of ectomycorrhizal truffle lifestyle.</title>
        <authorList>
            <person name="Murat C."/>
            <person name="Payen T."/>
            <person name="Noel B."/>
            <person name="Kuo A."/>
            <person name="Morin E."/>
            <person name="Chen J."/>
            <person name="Kohler A."/>
            <person name="Krizsan K."/>
            <person name="Balestrini R."/>
            <person name="Da Silva C."/>
            <person name="Montanini B."/>
            <person name="Hainaut M."/>
            <person name="Levati E."/>
            <person name="Barry K.W."/>
            <person name="Belfiori B."/>
            <person name="Cichocki N."/>
            <person name="Clum A."/>
            <person name="Dockter R.B."/>
            <person name="Fauchery L."/>
            <person name="Guy J."/>
            <person name="Iotti M."/>
            <person name="Le Tacon F."/>
            <person name="Lindquist E.A."/>
            <person name="Lipzen A."/>
            <person name="Malagnac F."/>
            <person name="Mello A."/>
            <person name="Molinier V."/>
            <person name="Miyauchi S."/>
            <person name="Poulain J."/>
            <person name="Riccioni C."/>
            <person name="Rubini A."/>
            <person name="Sitrit Y."/>
            <person name="Splivallo R."/>
            <person name="Traeger S."/>
            <person name="Wang M."/>
            <person name="Zifcakova L."/>
            <person name="Wipf D."/>
            <person name="Zambonelli A."/>
            <person name="Paolocci F."/>
            <person name="Nowrousian M."/>
            <person name="Ottonello S."/>
            <person name="Baldrian P."/>
            <person name="Spatafora J.W."/>
            <person name="Henrissat B."/>
            <person name="Nagy L.G."/>
            <person name="Aury J.M."/>
            <person name="Wincker P."/>
            <person name="Grigoriev I.V."/>
            <person name="Bonfante P."/>
            <person name="Martin F.M."/>
        </authorList>
    </citation>
    <scope>NUCLEOTIDE SEQUENCE [LARGE SCALE GENOMIC DNA]</scope>
    <source>
        <strain evidence="5 6">ATCC MYA-4762</strain>
    </source>
</reference>
<dbReference type="GO" id="GO:0004364">
    <property type="term" value="F:glutathione transferase activity"/>
    <property type="evidence" value="ECO:0007669"/>
    <property type="project" value="UniProtKB-UniRule"/>
</dbReference>
<dbReference type="InterPro" id="IPR001853">
    <property type="entry name" value="DSBA-like_thioredoxin_dom"/>
</dbReference>
<dbReference type="EMBL" id="ML121534">
    <property type="protein sequence ID" value="RPB26484.1"/>
    <property type="molecule type" value="Genomic_DNA"/>
</dbReference>
<organism evidence="5 6">
    <name type="scientific">Terfezia boudieri ATCC MYA-4762</name>
    <dbReference type="NCBI Taxonomy" id="1051890"/>
    <lineage>
        <taxon>Eukaryota</taxon>
        <taxon>Fungi</taxon>
        <taxon>Dikarya</taxon>
        <taxon>Ascomycota</taxon>
        <taxon>Pezizomycotina</taxon>
        <taxon>Pezizomycetes</taxon>
        <taxon>Pezizales</taxon>
        <taxon>Pezizaceae</taxon>
        <taxon>Terfezia</taxon>
    </lineage>
</organism>
<evidence type="ECO:0000256" key="1">
    <source>
        <dbReference type="PIRNR" id="PIRNR006386"/>
    </source>
</evidence>
<dbReference type="Proteomes" id="UP000267821">
    <property type="component" value="Unassembled WGS sequence"/>
</dbReference>
<dbReference type="PANTHER" id="PTHR42943:SF2">
    <property type="entry name" value="GLUTATHIONE S-TRANSFERASE KAPPA 1"/>
    <property type="match status" value="1"/>
</dbReference>
<accession>A0A3N4LU94</accession>
<evidence type="ECO:0000313" key="6">
    <source>
        <dbReference type="Proteomes" id="UP000267821"/>
    </source>
</evidence>
<comment type="catalytic activity">
    <reaction evidence="1">
        <text>RX + glutathione = an S-substituted glutathione + a halide anion + H(+)</text>
        <dbReference type="Rhea" id="RHEA:16437"/>
        <dbReference type="ChEBI" id="CHEBI:15378"/>
        <dbReference type="ChEBI" id="CHEBI:16042"/>
        <dbReference type="ChEBI" id="CHEBI:17792"/>
        <dbReference type="ChEBI" id="CHEBI:57925"/>
        <dbReference type="ChEBI" id="CHEBI:90779"/>
        <dbReference type="EC" id="2.5.1.18"/>
    </reaction>
</comment>
<dbReference type="OrthoDB" id="4664297at2759"/>
<dbReference type="GO" id="GO:0005739">
    <property type="term" value="C:mitochondrion"/>
    <property type="evidence" value="ECO:0007669"/>
    <property type="project" value="TreeGrafter"/>
</dbReference>
<dbReference type="STRING" id="1051890.A0A3N4LU94"/>
<dbReference type="InParanoid" id="A0A3N4LU94"/>
<evidence type="ECO:0000259" key="4">
    <source>
        <dbReference type="Pfam" id="PF01323"/>
    </source>
</evidence>
<feature type="domain" description="DSBA-like thioredoxin" evidence="4">
    <location>
        <begin position="7"/>
        <end position="226"/>
    </location>
</feature>
<evidence type="ECO:0000256" key="3">
    <source>
        <dbReference type="SAM" id="Phobius"/>
    </source>
</evidence>
<keyword evidence="3" id="KW-0472">Membrane</keyword>
<dbReference type="PANTHER" id="PTHR42943">
    <property type="entry name" value="GLUTATHIONE S-TRANSFERASE KAPPA"/>
    <property type="match status" value="1"/>
</dbReference>
<protein>
    <recommendedName>
        <fullName evidence="1">Glutathione S-transferase kappa</fullName>
        <ecNumber evidence="1">2.5.1.18</ecNumber>
    </recommendedName>
</protein>
<feature type="transmembrane region" description="Helical" evidence="3">
    <location>
        <begin position="12"/>
        <end position="32"/>
    </location>
</feature>
<keyword evidence="3" id="KW-0812">Transmembrane</keyword>